<dbReference type="InterPro" id="IPR046540">
    <property type="entry name" value="DMFA2_C"/>
</dbReference>
<protein>
    <submittedName>
        <fullName evidence="6">DUF4082 domain-containing protein</fullName>
    </submittedName>
</protein>
<evidence type="ECO:0000259" key="4">
    <source>
        <dbReference type="Pfam" id="PF13313"/>
    </source>
</evidence>
<accession>A0ABT1DLR4</accession>
<feature type="signal peptide" evidence="2">
    <location>
        <begin position="1"/>
        <end position="32"/>
    </location>
</feature>
<dbReference type="InterPro" id="IPR025141">
    <property type="entry name" value="DUF4082"/>
</dbReference>
<evidence type="ECO:0000259" key="3">
    <source>
        <dbReference type="Pfam" id="PF13205"/>
    </source>
</evidence>
<gene>
    <name evidence="6" type="ORF">M1L60_14245</name>
</gene>
<keyword evidence="1 2" id="KW-0732">Signal</keyword>
<dbReference type="Gene3D" id="2.60.40.650">
    <property type="match status" value="1"/>
</dbReference>
<feature type="domain" description="N,N-dimethylformamidase beta subunit-like C-terminal" evidence="5">
    <location>
        <begin position="91"/>
        <end position="487"/>
    </location>
</feature>
<dbReference type="InterPro" id="IPR032812">
    <property type="entry name" value="SbsA_Ig"/>
</dbReference>
<evidence type="ECO:0000313" key="6">
    <source>
        <dbReference type="EMBL" id="MCO8271754.1"/>
    </source>
</evidence>
<organism evidence="6 7">
    <name type="scientific">Paractinoplanes aksuensis</name>
    <dbReference type="NCBI Taxonomy" id="2939490"/>
    <lineage>
        <taxon>Bacteria</taxon>
        <taxon>Bacillati</taxon>
        <taxon>Actinomycetota</taxon>
        <taxon>Actinomycetes</taxon>
        <taxon>Micromonosporales</taxon>
        <taxon>Micromonosporaceae</taxon>
        <taxon>Paractinoplanes</taxon>
    </lineage>
</organism>
<evidence type="ECO:0000256" key="1">
    <source>
        <dbReference type="ARBA" id="ARBA00022729"/>
    </source>
</evidence>
<dbReference type="SUPFAM" id="SSF81296">
    <property type="entry name" value="E set domains"/>
    <property type="match status" value="1"/>
</dbReference>
<reference evidence="6 7" key="1">
    <citation type="submission" date="2022-06" db="EMBL/GenBank/DDBJ databases">
        <title>New Species of the Genus Actinoplanes, ActinopZanes ferrugineus.</title>
        <authorList>
            <person name="Ding P."/>
        </authorList>
    </citation>
    <scope>NUCLEOTIDE SEQUENCE [LARGE SCALE GENOMIC DNA]</scope>
    <source>
        <strain evidence="6 7">TRM88003</strain>
    </source>
</reference>
<evidence type="ECO:0000256" key="2">
    <source>
        <dbReference type="SAM" id="SignalP"/>
    </source>
</evidence>
<feature type="domain" description="DUF4082" evidence="4">
    <location>
        <begin position="1067"/>
        <end position="1204"/>
    </location>
</feature>
<sequence length="1212" mass="126592">MNRIRATLAVGAVGVLITAVVTVAFPQAAAVAATCSPNPVVCENQLAGTSPSVWQIDGVGDETIQGFATDMSVNAGQTVGFKVRAEAAFKIDIYRLGYYGGNGARKITSLPGTYPAQNQTTECVTDPNTQIYDCGTWNTAATWTAPATAVSGVYFALLTRPDDGGTSHITFVVREDARNSEVFFKTSDATWQAYNKYGGADFYGGPNGRATKLSYNRPFATRGVLAGRDFLFSNEYPAIRFLERNGYDVTYTTDVDGDRNAALVSNHEIFLSVGHDEYWSGPQRAAVEAARDTGTNLAFLSGNEVYWRTRWEPSKDGNNTAHRTIVCYKETWANQKSDPTNEWTGTWRDPRYAEPAQGAGRPENALTGTAFMANSDDLDLSVPAAQGKNRFWRGTTVATQSAGSTMLLAPHTIGYESDEDLDNGFRPAGLIRLSTTVGETPEYLRDFGNTVSAGETTHHMTLYRAPSGALVFGAGTVQYAWGLDANHDSAFDPIAPADSRMQQAIVNLFADMHVQPATRMSGLAAASASTDSTGPTTTITSPASGASVANGANVTITGSAADSGGVVAGIEVSLDNGNTWHPATGTTSWTYSGHVGGDGTASIRVRATDDSANIGPVATRSVTVTGSASLFGSRVPDTPATSDADAAELGVRVTPQTDGFIKGIRFYKGTGNTGTHNGTLWSADGDQLAGGTFVNETASGWQTLTFSPAVPVVAGTIYVASYTAPNGRYAADPWTFAYQAHHSPPLSSPRSTQTYGNGVYGNPGSFPVRSYNSANYYVDVLFDSSALTPPTVSTVTPTPNAIYVPVSAHPTATFSKPINPATIQFTLTGPGGAAVSGALDYDAASRTATFAPSALAAGQQYTATVTASDTNGNPLPAPQTWSFTTDPGATTVNTLFTAADNPATTAVKESAAISVGMKFTPSADGVVIGVRFYKGAGNGGTHKGSLWTAAGARLATATFVSESAGGWQTVYFAEPVEVNGGVQYVASYYAPRGNYAATSGYFSTARTNGPLSAPAGQNGVYVYGSDAFPVTSWSSTNYWVDPLFVASPPPPQPEVPAGATTVFPATATPVNASWNDPGNLEVGLKFTSDVAGQVNGVRFYKGAGNSGAHSGTLWTASGALLASGPFVGETASGWQTMLFTSPVTITPNTQYVVSYLAPNGRYAVDVNGLSAPVVNAPLRTVAGGGSYKYGGGFPGSAVNHNYWVDVIFTPVS</sequence>
<dbReference type="InterPro" id="IPR014755">
    <property type="entry name" value="Cu-Rt/internalin_Ig-like"/>
</dbReference>
<dbReference type="Pfam" id="PF13313">
    <property type="entry name" value="DUF4082"/>
    <property type="match status" value="3"/>
</dbReference>
<dbReference type="EMBL" id="JAMYJR010000013">
    <property type="protein sequence ID" value="MCO8271754.1"/>
    <property type="molecule type" value="Genomic_DNA"/>
</dbReference>
<dbReference type="Pfam" id="PF17957">
    <property type="entry name" value="Big_7"/>
    <property type="match status" value="1"/>
</dbReference>
<dbReference type="Pfam" id="PF20254">
    <property type="entry name" value="DMFA2_C"/>
    <property type="match status" value="1"/>
</dbReference>
<feature type="domain" description="DUF4082" evidence="4">
    <location>
        <begin position="900"/>
        <end position="1040"/>
    </location>
</feature>
<name>A0ABT1DLR4_9ACTN</name>
<dbReference type="InterPro" id="IPR014756">
    <property type="entry name" value="Ig_E-set"/>
</dbReference>
<dbReference type="Pfam" id="PF13205">
    <property type="entry name" value="Big_5"/>
    <property type="match status" value="1"/>
</dbReference>
<evidence type="ECO:0000259" key="5">
    <source>
        <dbReference type="Pfam" id="PF20254"/>
    </source>
</evidence>
<dbReference type="RefSeq" id="WP_253237874.1">
    <property type="nucleotide sequence ID" value="NZ_JAMYJR010000013.1"/>
</dbReference>
<comment type="caution">
    <text evidence="6">The sequence shown here is derived from an EMBL/GenBank/DDBJ whole genome shotgun (WGS) entry which is preliminary data.</text>
</comment>
<dbReference type="Proteomes" id="UP001523369">
    <property type="component" value="Unassembled WGS sequence"/>
</dbReference>
<dbReference type="Gene3D" id="2.60.40.1220">
    <property type="match status" value="1"/>
</dbReference>
<proteinExistence type="predicted"/>
<feature type="domain" description="DUF4082" evidence="4">
    <location>
        <begin position="634"/>
        <end position="778"/>
    </location>
</feature>
<feature type="chain" id="PRO_5047371521" evidence="2">
    <location>
        <begin position="33"/>
        <end position="1212"/>
    </location>
</feature>
<keyword evidence="7" id="KW-1185">Reference proteome</keyword>
<evidence type="ECO:0000313" key="7">
    <source>
        <dbReference type="Proteomes" id="UP001523369"/>
    </source>
</evidence>
<feature type="domain" description="SbsA Ig-like" evidence="3">
    <location>
        <begin position="788"/>
        <end position="885"/>
    </location>
</feature>